<reference evidence="7" key="1">
    <citation type="journal article" date="2015" name="BMC Genomics">
        <title>Genomic and transcriptomic analysis of the endophytic fungus Pestalotiopsis fici reveals its lifestyle and high potential for synthesis of natural products.</title>
        <authorList>
            <person name="Wang X."/>
            <person name="Zhang X."/>
            <person name="Liu L."/>
            <person name="Xiang M."/>
            <person name="Wang W."/>
            <person name="Sun X."/>
            <person name="Che Y."/>
            <person name="Guo L."/>
            <person name="Liu G."/>
            <person name="Guo L."/>
            <person name="Wang C."/>
            <person name="Yin W.B."/>
            <person name="Stadler M."/>
            <person name="Zhang X."/>
            <person name="Liu X."/>
        </authorList>
    </citation>
    <scope>NUCLEOTIDE SEQUENCE [LARGE SCALE GENOMIC DNA]</scope>
    <source>
        <strain evidence="7">W106-1 / CGMCC3.15140</strain>
    </source>
</reference>
<accession>W3XIK8</accession>
<dbReference type="GO" id="GO:0008171">
    <property type="term" value="F:O-methyltransferase activity"/>
    <property type="evidence" value="ECO:0007669"/>
    <property type="project" value="InterPro"/>
</dbReference>
<dbReference type="AlphaFoldDB" id="W3XIK8"/>
<keyword evidence="3" id="KW-0949">S-adenosyl-L-methionine</keyword>
<evidence type="ECO:0000256" key="1">
    <source>
        <dbReference type="ARBA" id="ARBA00022603"/>
    </source>
</evidence>
<evidence type="ECO:0000256" key="4">
    <source>
        <dbReference type="PIRSR" id="PIRSR005739-1"/>
    </source>
</evidence>
<feature type="active site" description="Proton acceptor" evidence="4">
    <location>
        <position position="305"/>
    </location>
</feature>
<proteinExistence type="predicted"/>
<keyword evidence="1" id="KW-0489">Methyltransferase</keyword>
<dbReference type="RefSeq" id="XP_007829878.1">
    <property type="nucleotide sequence ID" value="XM_007831687.1"/>
</dbReference>
<dbReference type="PANTHER" id="PTHR43712">
    <property type="entry name" value="PUTATIVE (AFU_ORTHOLOGUE AFUA_4G14580)-RELATED"/>
    <property type="match status" value="1"/>
</dbReference>
<evidence type="ECO:0000256" key="3">
    <source>
        <dbReference type="ARBA" id="ARBA00022691"/>
    </source>
</evidence>
<dbReference type="InterPro" id="IPR036388">
    <property type="entry name" value="WH-like_DNA-bd_sf"/>
</dbReference>
<dbReference type="eggNOG" id="KOG3178">
    <property type="taxonomic scope" value="Eukaryota"/>
</dbReference>
<dbReference type="Gene3D" id="3.40.50.150">
    <property type="entry name" value="Vaccinia Virus protein VP39"/>
    <property type="match status" value="1"/>
</dbReference>
<keyword evidence="2" id="KW-0808">Transferase</keyword>
<dbReference type="OMA" id="MDMMMLA"/>
<dbReference type="HOGENOM" id="CLU_005533_5_0_1"/>
<dbReference type="PROSITE" id="PS51683">
    <property type="entry name" value="SAM_OMT_II"/>
    <property type="match status" value="1"/>
</dbReference>
<dbReference type="InterPro" id="IPR036390">
    <property type="entry name" value="WH_DNA-bd_sf"/>
</dbReference>
<evidence type="ECO:0000256" key="2">
    <source>
        <dbReference type="ARBA" id="ARBA00022679"/>
    </source>
</evidence>
<dbReference type="InParanoid" id="W3XIK8"/>
<dbReference type="KEGG" id="pfy:PFICI_03106"/>
<sequence>MPPTKDILSLLDSVANVRNAYENDEAGSRDTLVELTLALLGKLEIPSEFLQRTFWAEPCKSGIIRLCVETKIFQYLRDAPQGLTTAELAEKTGRSWDLSLLQRYLSHISAMHVLTLSQGKWQSTPLSNGLAEQNYQSSIEFCYDSGMPSFFKFPEWTKSTGYQGPKTDTDGPFQYAWDSKIPFFPWLQEHPPNLANFAQFMSAYRAGKPSWFDSGFYPVTERIIEGFDADYSDVLLCDVGGGRGHDMIEFTGRYPSLPGKIILQDQEAVLASIEVAEPPFEVQVHDFFTPQPLRARAYSLHSILHDWGDDDGVRILENLRPALRPGYSRVLLFEIVVADDRPSFASTTMDMQMLAHTNGGERTEKDWRRLIDRAGFRVVDIYTYPGVAESVIELDIDAREPPLVQDKR</sequence>
<dbReference type="Pfam" id="PF00891">
    <property type="entry name" value="Methyltransf_2"/>
    <property type="match status" value="1"/>
</dbReference>
<evidence type="ECO:0000313" key="7">
    <source>
        <dbReference type="Proteomes" id="UP000030651"/>
    </source>
</evidence>
<organism evidence="6 7">
    <name type="scientific">Pestalotiopsis fici (strain W106-1 / CGMCC3.15140)</name>
    <dbReference type="NCBI Taxonomy" id="1229662"/>
    <lineage>
        <taxon>Eukaryota</taxon>
        <taxon>Fungi</taxon>
        <taxon>Dikarya</taxon>
        <taxon>Ascomycota</taxon>
        <taxon>Pezizomycotina</taxon>
        <taxon>Sordariomycetes</taxon>
        <taxon>Xylariomycetidae</taxon>
        <taxon>Amphisphaeriales</taxon>
        <taxon>Sporocadaceae</taxon>
        <taxon>Pestalotiopsis</taxon>
    </lineage>
</organism>
<evidence type="ECO:0000259" key="5">
    <source>
        <dbReference type="Pfam" id="PF00891"/>
    </source>
</evidence>
<dbReference type="Proteomes" id="UP000030651">
    <property type="component" value="Unassembled WGS sequence"/>
</dbReference>
<dbReference type="EMBL" id="KI912110">
    <property type="protein sequence ID" value="ETS85081.1"/>
    <property type="molecule type" value="Genomic_DNA"/>
</dbReference>
<dbReference type="GeneID" id="19268119"/>
<evidence type="ECO:0000313" key="6">
    <source>
        <dbReference type="EMBL" id="ETS85081.1"/>
    </source>
</evidence>
<dbReference type="PANTHER" id="PTHR43712:SF1">
    <property type="entry name" value="HYPOTHETICAL O-METHYLTRANSFERASE (EUROFUNG)-RELATED"/>
    <property type="match status" value="1"/>
</dbReference>
<dbReference type="InterPro" id="IPR001077">
    <property type="entry name" value="COMT_C"/>
</dbReference>
<dbReference type="SUPFAM" id="SSF53335">
    <property type="entry name" value="S-adenosyl-L-methionine-dependent methyltransferases"/>
    <property type="match status" value="1"/>
</dbReference>
<dbReference type="Gene3D" id="1.10.10.10">
    <property type="entry name" value="Winged helix-like DNA-binding domain superfamily/Winged helix DNA-binding domain"/>
    <property type="match status" value="1"/>
</dbReference>
<dbReference type="SUPFAM" id="SSF46785">
    <property type="entry name" value="Winged helix' DNA-binding domain"/>
    <property type="match status" value="1"/>
</dbReference>
<keyword evidence="7" id="KW-1185">Reference proteome</keyword>
<feature type="domain" description="O-methyltransferase C-terminal" evidence="5">
    <location>
        <begin position="222"/>
        <end position="377"/>
    </location>
</feature>
<dbReference type="GO" id="GO:0032259">
    <property type="term" value="P:methylation"/>
    <property type="evidence" value="ECO:0007669"/>
    <property type="project" value="UniProtKB-KW"/>
</dbReference>
<name>W3XIK8_PESFW</name>
<dbReference type="InterPro" id="IPR029063">
    <property type="entry name" value="SAM-dependent_MTases_sf"/>
</dbReference>
<gene>
    <name evidence="6" type="ORF">PFICI_03106</name>
</gene>
<dbReference type="InterPro" id="IPR016461">
    <property type="entry name" value="COMT-like"/>
</dbReference>
<dbReference type="OrthoDB" id="3340390at2759"/>
<protein>
    <recommendedName>
        <fullName evidence="5">O-methyltransferase C-terminal domain-containing protein</fullName>
    </recommendedName>
</protein>